<dbReference type="PANTHER" id="PTHR45703:SF8">
    <property type="entry name" value="DYNEINS HEAVY CHAIN"/>
    <property type="match status" value="1"/>
</dbReference>
<dbReference type="AlphaFoldDB" id="A0A1Q9D6B3"/>
<dbReference type="GO" id="GO:0007018">
    <property type="term" value="P:microtubule-based movement"/>
    <property type="evidence" value="ECO:0007669"/>
    <property type="project" value="InterPro"/>
</dbReference>
<protein>
    <submittedName>
        <fullName evidence="4">Dynein heavy chain 11, axonemal</fullName>
    </submittedName>
</protein>
<dbReference type="Gene3D" id="3.40.50.300">
    <property type="entry name" value="P-loop containing nucleotide triphosphate hydrolases"/>
    <property type="match status" value="1"/>
</dbReference>
<dbReference type="GO" id="GO:0045505">
    <property type="term" value="F:dynein intermediate chain binding"/>
    <property type="evidence" value="ECO:0007669"/>
    <property type="project" value="InterPro"/>
</dbReference>
<comment type="caution">
    <text evidence="4">The sequence shown here is derived from an EMBL/GenBank/DDBJ whole genome shotgun (WGS) entry which is preliminary data.</text>
</comment>
<dbReference type="Pfam" id="PF18199">
    <property type="entry name" value="Dynein_C"/>
    <property type="match status" value="1"/>
</dbReference>
<dbReference type="Proteomes" id="UP000186817">
    <property type="component" value="Unassembled WGS sequence"/>
</dbReference>
<proteinExistence type="predicted"/>
<sequence>MSRPESIRGLCQWSWSMGSESSTCRILSFMNQQLPLSLPDLGTAVLCLQPAGMLQDLEEGTTFMHPLVDLQRLGWRVEVILESEWPSATAAGADQVKEQVHGMTVENALNPEPGSALTHFVQANLGAGQEFVEQSPFDMSQVYEESTCLTPIFFVLFPGSGLSTGHLVGCPTEMRRTDPTPVIEATAAELGLTQVAINAINKCARDGHWVVLQNIHLMQEWLKQLERSLELIEAILQKCIKIADEDSRYGQFFSLLFPVATRIPEQATLFALCFFHALVLGRIKFGPQGWSKKYPFNDGDLTICAQVAISRISGIEEFAIRGYLVTLVIPELLSNMSLAPGLKSPAATLDLLACIPLIAKCRLREEDYTPYVITSLQESDRMNVLVGMIRNSLTELELGISGGQKLAYPSLKPLSGWFADLLSRMEQLVEWTNERSGLLKSIWISGLFNPMAFLTAVMQELSLANQSRLFLEGASWEEGKGDDEVGLGLRLHWKSRGTVCHVQGYISDSKMKELHPEMCASWSSGQPILICSELLHRVTKLRAEWRLTCVVFTVCDVSVLQHHAMALESALAPRPVINIFSVHIKEMSWENMCPSLKGHACATLARFSGKQSHGPWLSTAFLQEEPFAYVTATMALGFRRMVFLVHAFRVDSTWAQQIF</sequence>
<evidence type="ECO:0000313" key="4">
    <source>
        <dbReference type="EMBL" id="OLP90698.1"/>
    </source>
</evidence>
<dbReference type="GO" id="GO:0030286">
    <property type="term" value="C:dynein complex"/>
    <property type="evidence" value="ECO:0007669"/>
    <property type="project" value="InterPro"/>
</dbReference>
<dbReference type="InterPro" id="IPR041228">
    <property type="entry name" value="Dynein_C"/>
</dbReference>
<dbReference type="InterPro" id="IPR027417">
    <property type="entry name" value="P-loop_NTPase"/>
</dbReference>
<dbReference type="PANTHER" id="PTHR45703">
    <property type="entry name" value="DYNEIN HEAVY CHAIN"/>
    <property type="match status" value="1"/>
</dbReference>
<dbReference type="Pfam" id="PF03028">
    <property type="entry name" value="Dynein_heavy"/>
    <property type="match status" value="1"/>
</dbReference>
<dbReference type="InterPro" id="IPR026983">
    <property type="entry name" value="DHC"/>
</dbReference>
<feature type="domain" description="Dynein heavy chain C-terminal" evidence="3">
    <location>
        <begin position="405"/>
        <end position="466"/>
    </location>
</feature>
<dbReference type="InterPro" id="IPR042219">
    <property type="entry name" value="AAA_lid_11_sf"/>
</dbReference>
<dbReference type="GO" id="GO:0008569">
    <property type="term" value="F:minus-end-directed microtubule motor activity"/>
    <property type="evidence" value="ECO:0007669"/>
    <property type="project" value="InterPro"/>
</dbReference>
<dbReference type="Gene3D" id="1.20.1270.280">
    <property type="match status" value="1"/>
</dbReference>
<keyword evidence="5" id="KW-1185">Reference proteome</keyword>
<dbReference type="EMBL" id="LSRX01000698">
    <property type="protein sequence ID" value="OLP90698.1"/>
    <property type="molecule type" value="Genomic_DNA"/>
</dbReference>
<evidence type="ECO:0000259" key="2">
    <source>
        <dbReference type="Pfam" id="PF18198"/>
    </source>
</evidence>
<evidence type="ECO:0000313" key="5">
    <source>
        <dbReference type="Proteomes" id="UP000186817"/>
    </source>
</evidence>
<reference evidence="4 5" key="1">
    <citation type="submission" date="2016-02" db="EMBL/GenBank/DDBJ databases">
        <title>Genome analysis of coral dinoflagellate symbionts highlights evolutionary adaptations to a symbiotic lifestyle.</title>
        <authorList>
            <person name="Aranda M."/>
            <person name="Li Y."/>
            <person name="Liew Y.J."/>
            <person name="Baumgarten S."/>
            <person name="Simakov O."/>
            <person name="Wilson M."/>
            <person name="Piel J."/>
            <person name="Ashoor H."/>
            <person name="Bougouffa S."/>
            <person name="Bajic V.B."/>
            <person name="Ryu T."/>
            <person name="Ravasi T."/>
            <person name="Bayer T."/>
            <person name="Micklem G."/>
            <person name="Kim H."/>
            <person name="Bhak J."/>
            <person name="Lajeunesse T.C."/>
            <person name="Voolstra C.R."/>
        </authorList>
    </citation>
    <scope>NUCLEOTIDE SEQUENCE [LARGE SCALE GENOMIC DNA]</scope>
    <source>
        <strain evidence="4 5">CCMP2467</strain>
    </source>
</reference>
<evidence type="ECO:0000259" key="1">
    <source>
        <dbReference type="Pfam" id="PF03028"/>
    </source>
</evidence>
<dbReference type="InterPro" id="IPR041658">
    <property type="entry name" value="AAA_lid_11"/>
</dbReference>
<evidence type="ECO:0000259" key="3">
    <source>
        <dbReference type="Pfam" id="PF18199"/>
    </source>
</evidence>
<gene>
    <name evidence="4" type="primary">DNAH11</name>
    <name evidence="4" type="ORF">AK812_SmicGene27685</name>
</gene>
<dbReference type="GO" id="GO:0051959">
    <property type="term" value="F:dynein light intermediate chain binding"/>
    <property type="evidence" value="ECO:0007669"/>
    <property type="project" value="InterPro"/>
</dbReference>
<name>A0A1Q9D6B3_SYMMI</name>
<dbReference type="OrthoDB" id="424310at2759"/>
<feature type="domain" description="Dynein heavy chain AAA lid" evidence="2">
    <location>
        <begin position="267"/>
        <end position="308"/>
    </location>
</feature>
<dbReference type="InterPro" id="IPR004273">
    <property type="entry name" value="Dynein_heavy_D6_P-loop"/>
</dbReference>
<organism evidence="4 5">
    <name type="scientific">Symbiodinium microadriaticum</name>
    <name type="common">Dinoflagellate</name>
    <name type="synonym">Zooxanthella microadriatica</name>
    <dbReference type="NCBI Taxonomy" id="2951"/>
    <lineage>
        <taxon>Eukaryota</taxon>
        <taxon>Sar</taxon>
        <taxon>Alveolata</taxon>
        <taxon>Dinophyceae</taxon>
        <taxon>Suessiales</taxon>
        <taxon>Symbiodiniaceae</taxon>
        <taxon>Symbiodinium</taxon>
    </lineage>
</organism>
<feature type="domain" description="Dynein heavy chain region D6 P-loop" evidence="1">
    <location>
        <begin position="148"/>
        <end position="232"/>
    </location>
</feature>
<dbReference type="Gene3D" id="1.10.8.720">
    <property type="entry name" value="Region D6 of dynein motor"/>
    <property type="match status" value="1"/>
</dbReference>
<accession>A0A1Q9D6B3</accession>
<dbReference type="Pfam" id="PF18198">
    <property type="entry name" value="AAA_lid_11"/>
    <property type="match status" value="1"/>
</dbReference>